<accession>A0AAV7EQN6</accession>
<evidence type="ECO:0000256" key="2">
    <source>
        <dbReference type="ARBA" id="ARBA00022737"/>
    </source>
</evidence>
<dbReference type="Pfam" id="PF13499">
    <property type="entry name" value="EF-hand_7"/>
    <property type="match status" value="2"/>
</dbReference>
<evidence type="ECO:0000256" key="1">
    <source>
        <dbReference type="ARBA" id="ARBA00022723"/>
    </source>
</evidence>
<feature type="domain" description="EF-hand" evidence="4">
    <location>
        <begin position="119"/>
        <end position="151"/>
    </location>
</feature>
<organism evidence="5 6">
    <name type="scientific">Aristolochia fimbriata</name>
    <name type="common">White veined hardy Dutchman's pipe vine</name>
    <dbReference type="NCBI Taxonomy" id="158543"/>
    <lineage>
        <taxon>Eukaryota</taxon>
        <taxon>Viridiplantae</taxon>
        <taxon>Streptophyta</taxon>
        <taxon>Embryophyta</taxon>
        <taxon>Tracheophyta</taxon>
        <taxon>Spermatophyta</taxon>
        <taxon>Magnoliopsida</taxon>
        <taxon>Magnoliidae</taxon>
        <taxon>Piperales</taxon>
        <taxon>Aristolochiaceae</taxon>
        <taxon>Aristolochia</taxon>
    </lineage>
</organism>
<protein>
    <recommendedName>
        <fullName evidence="4">EF-hand domain-containing protein</fullName>
    </recommendedName>
</protein>
<keyword evidence="2" id="KW-0677">Repeat</keyword>
<dbReference type="InterPro" id="IPR002048">
    <property type="entry name" value="EF_hand_dom"/>
</dbReference>
<sequence length="190" mass="21173">MSSSNLSFLSLKHKIVKRLPSKPSGRFVSSKDRLDSSLSRAFRPNEREMRKVFDKLDANGDGKISKSDLKKVLGALGGGTPADDAEIAKMVEVADFDGDRCVDFKEFMHFHRKEGIRASDIQRAFWMMDLDGDGRIGKEDLYSVMGRVGEECSMEGCERMVTAVATQQDGLVDMDDFVGLMTRSLELLHA</sequence>
<evidence type="ECO:0000259" key="4">
    <source>
        <dbReference type="PROSITE" id="PS50222"/>
    </source>
</evidence>
<dbReference type="PANTHER" id="PTHR10891">
    <property type="entry name" value="EF-HAND CALCIUM-BINDING DOMAIN CONTAINING PROTEIN"/>
    <property type="match status" value="1"/>
</dbReference>
<feature type="domain" description="EF-hand" evidence="4">
    <location>
        <begin position="44"/>
        <end position="79"/>
    </location>
</feature>
<dbReference type="GO" id="GO:0043226">
    <property type="term" value="C:organelle"/>
    <property type="evidence" value="ECO:0007669"/>
    <property type="project" value="UniProtKB-ARBA"/>
</dbReference>
<dbReference type="InterPro" id="IPR011992">
    <property type="entry name" value="EF-hand-dom_pair"/>
</dbReference>
<dbReference type="SMART" id="SM00054">
    <property type="entry name" value="EFh"/>
    <property type="match status" value="3"/>
</dbReference>
<dbReference type="InterPro" id="IPR018247">
    <property type="entry name" value="EF_Hand_1_Ca_BS"/>
</dbReference>
<dbReference type="PROSITE" id="PS00018">
    <property type="entry name" value="EF_HAND_1"/>
    <property type="match status" value="3"/>
</dbReference>
<dbReference type="Proteomes" id="UP000825729">
    <property type="component" value="Unassembled WGS sequence"/>
</dbReference>
<dbReference type="Gene3D" id="1.10.238.10">
    <property type="entry name" value="EF-hand"/>
    <property type="match status" value="2"/>
</dbReference>
<dbReference type="InterPro" id="IPR039647">
    <property type="entry name" value="EF_hand_pair_protein_CML-like"/>
</dbReference>
<keyword evidence="6" id="KW-1185">Reference proteome</keyword>
<dbReference type="SUPFAM" id="SSF47473">
    <property type="entry name" value="EF-hand"/>
    <property type="match status" value="1"/>
</dbReference>
<evidence type="ECO:0000313" key="6">
    <source>
        <dbReference type="Proteomes" id="UP000825729"/>
    </source>
</evidence>
<feature type="domain" description="EF-hand" evidence="4">
    <location>
        <begin position="82"/>
        <end position="117"/>
    </location>
</feature>
<evidence type="ECO:0000256" key="3">
    <source>
        <dbReference type="ARBA" id="ARBA00022837"/>
    </source>
</evidence>
<dbReference type="PROSITE" id="PS50222">
    <property type="entry name" value="EF_HAND_2"/>
    <property type="match status" value="3"/>
</dbReference>
<proteinExistence type="predicted"/>
<comment type="caution">
    <text evidence="5">The sequence shown here is derived from an EMBL/GenBank/DDBJ whole genome shotgun (WGS) entry which is preliminary data.</text>
</comment>
<keyword evidence="3" id="KW-0106">Calcium</keyword>
<dbReference type="GO" id="GO:0005509">
    <property type="term" value="F:calcium ion binding"/>
    <property type="evidence" value="ECO:0007669"/>
    <property type="project" value="InterPro"/>
</dbReference>
<reference evidence="5 6" key="1">
    <citation type="submission" date="2021-07" db="EMBL/GenBank/DDBJ databases">
        <title>The Aristolochia fimbriata genome: insights into angiosperm evolution, floral development and chemical biosynthesis.</title>
        <authorList>
            <person name="Jiao Y."/>
        </authorList>
    </citation>
    <scope>NUCLEOTIDE SEQUENCE [LARGE SCALE GENOMIC DNA]</scope>
    <source>
        <strain evidence="5">IBCAS-2021</strain>
        <tissue evidence="5">Leaf</tissue>
    </source>
</reference>
<dbReference type="EMBL" id="JAINDJ010000004">
    <property type="protein sequence ID" value="KAG9450899.1"/>
    <property type="molecule type" value="Genomic_DNA"/>
</dbReference>
<keyword evidence="1" id="KW-0479">Metal-binding</keyword>
<dbReference type="FunFam" id="1.10.238.10:FF:000178">
    <property type="entry name" value="Calmodulin-2 A"/>
    <property type="match status" value="1"/>
</dbReference>
<evidence type="ECO:0000313" key="5">
    <source>
        <dbReference type="EMBL" id="KAG9450899.1"/>
    </source>
</evidence>
<gene>
    <name evidence="5" type="ORF">H6P81_010864</name>
</gene>
<dbReference type="AlphaFoldDB" id="A0AAV7EQN6"/>
<name>A0AAV7EQN6_ARIFI</name>